<evidence type="ECO:0000313" key="1">
    <source>
        <dbReference type="EMBL" id="QNO58018.1"/>
    </source>
</evidence>
<reference evidence="1" key="1">
    <citation type="submission" date="2020-06" db="EMBL/GenBank/DDBJ databases">
        <title>Unique genomic features of the anaerobic methanotrophic archaea.</title>
        <authorList>
            <person name="Chadwick G.L."/>
            <person name="Skennerton C.T."/>
            <person name="Laso-Perez R."/>
            <person name="Leu A.O."/>
            <person name="Speth D.R."/>
            <person name="Yu H."/>
            <person name="Morgan-Lang C."/>
            <person name="Hatzenpichler R."/>
            <person name="Goudeau D."/>
            <person name="Malmstrom R."/>
            <person name="Brazelton W.J."/>
            <person name="Woyke T."/>
            <person name="Hallam S.J."/>
            <person name="Tyson G.W."/>
            <person name="Wegener G."/>
            <person name="Boetius A."/>
            <person name="Orphan V."/>
        </authorList>
    </citation>
    <scope>NUCLEOTIDE SEQUENCE</scope>
</reference>
<dbReference type="AlphaFoldDB" id="A0A7G9ZCN4"/>
<protein>
    <submittedName>
        <fullName evidence="1">Uncharacterized protein</fullName>
    </submittedName>
</protein>
<dbReference type="EMBL" id="MT631710">
    <property type="protein sequence ID" value="QNO58018.1"/>
    <property type="molecule type" value="Genomic_DNA"/>
</dbReference>
<sequence length="98" mass="11027">MTFLWYEFSEGPPTENDDTPSISTLSRDVESCSVAELKESYKQILQWLKELKRIDGGVAAIDSSKILEDEYKEVKLASAKEYQPASIQSAQEIIGVPR</sequence>
<name>A0A7G9ZCN4_9EURY</name>
<organism evidence="1">
    <name type="scientific">Candidatus Methanophaga sp. ANME-1 ERB7</name>
    <dbReference type="NCBI Taxonomy" id="2759913"/>
    <lineage>
        <taxon>Archaea</taxon>
        <taxon>Methanobacteriati</taxon>
        <taxon>Methanobacteriota</taxon>
        <taxon>Stenosarchaea group</taxon>
        <taxon>Methanomicrobia</taxon>
        <taxon>Candidatus Methanophagales</taxon>
        <taxon>Candidatus Methanophagaceae</taxon>
        <taxon>Candidatus Methanophaga</taxon>
    </lineage>
</organism>
<gene>
    <name evidence="1" type="ORF">FKBFPHBB_00019</name>
</gene>
<accession>A0A7G9ZCN4</accession>
<proteinExistence type="predicted"/>